<dbReference type="HOGENOM" id="CLU_063883_2_0_1"/>
<feature type="non-terminal residue" evidence="7">
    <location>
        <position position="1"/>
    </location>
</feature>
<dbReference type="GO" id="GO:0005815">
    <property type="term" value="C:microtubule organizing center"/>
    <property type="evidence" value="ECO:0000318"/>
    <property type="project" value="GO_Central"/>
</dbReference>
<dbReference type="Pfam" id="PF02984">
    <property type="entry name" value="Cyclin_C"/>
    <property type="match status" value="1"/>
</dbReference>
<feature type="domain" description="Cyclin C-terminal" evidence="6">
    <location>
        <begin position="129"/>
        <end position="232"/>
    </location>
</feature>
<dbReference type="VEuPathDB" id="VectorBase:ISCP_001327"/>
<dbReference type="EMBL" id="ABJB010117045">
    <property type="status" value="NOT_ANNOTATED_CDS"/>
    <property type="molecule type" value="Genomic_DNA"/>
</dbReference>
<dbReference type="GO" id="GO:0000307">
    <property type="term" value="C:cyclin-dependent protein kinase holoenzyme complex"/>
    <property type="evidence" value="ECO:0000318"/>
    <property type="project" value="GO_Central"/>
</dbReference>
<dbReference type="VEuPathDB" id="VectorBase:ISCI011019"/>
<dbReference type="PANTHER" id="PTHR10177">
    <property type="entry name" value="CYCLINS"/>
    <property type="match status" value="1"/>
</dbReference>
<organism>
    <name type="scientific">Ixodes scapularis</name>
    <name type="common">Black-legged tick</name>
    <name type="synonym">Deer tick</name>
    <dbReference type="NCBI Taxonomy" id="6945"/>
    <lineage>
        <taxon>Eukaryota</taxon>
        <taxon>Metazoa</taxon>
        <taxon>Ecdysozoa</taxon>
        <taxon>Arthropoda</taxon>
        <taxon>Chelicerata</taxon>
        <taxon>Arachnida</taxon>
        <taxon>Acari</taxon>
        <taxon>Parasitiformes</taxon>
        <taxon>Ixodida</taxon>
        <taxon>Ixodoidea</taxon>
        <taxon>Ixodidae</taxon>
        <taxon>Ixodinae</taxon>
        <taxon>Ixodes</taxon>
    </lineage>
</organism>
<evidence type="ECO:0000259" key="5">
    <source>
        <dbReference type="SMART" id="SM00385"/>
    </source>
</evidence>
<reference evidence="7 9" key="1">
    <citation type="submission" date="2008-03" db="EMBL/GenBank/DDBJ databases">
        <title>Annotation of Ixodes scapularis.</title>
        <authorList>
            <consortium name="Ixodes scapularis Genome Project Consortium"/>
            <person name="Caler E."/>
            <person name="Hannick L.I."/>
            <person name="Bidwell S."/>
            <person name="Joardar V."/>
            <person name="Thiagarajan M."/>
            <person name="Amedeo P."/>
            <person name="Galinsky K.J."/>
            <person name="Schobel S."/>
            <person name="Inman J."/>
            <person name="Hostetler J."/>
            <person name="Miller J."/>
            <person name="Hammond M."/>
            <person name="Megy K."/>
            <person name="Lawson D."/>
            <person name="Kodira C."/>
            <person name="Sutton G."/>
            <person name="Meyer J."/>
            <person name="Hill C.A."/>
            <person name="Birren B."/>
            <person name="Nene V."/>
            <person name="Collins F."/>
            <person name="Alarcon-Chaidez F."/>
            <person name="Wikel S."/>
            <person name="Strausberg R."/>
        </authorList>
    </citation>
    <scope>NUCLEOTIDE SEQUENCE [LARGE SCALE GENOMIC DNA]</scope>
    <source>
        <strain evidence="9">Wikel</strain>
        <strain evidence="7">Wikel colony</strain>
    </source>
</reference>
<dbReference type="SMART" id="SM00385">
    <property type="entry name" value="CYCLIN"/>
    <property type="match status" value="2"/>
</dbReference>
<dbReference type="VEuPathDB" id="VectorBase:ISCW011019"/>
<dbReference type="PIRSF" id="PIRSF001771">
    <property type="entry name" value="Cyclin_A_B_D_E"/>
    <property type="match status" value="1"/>
</dbReference>
<evidence type="ECO:0000256" key="2">
    <source>
        <dbReference type="ARBA" id="ARBA00023127"/>
    </source>
</evidence>
<dbReference type="EMBL" id="ABJB010855279">
    <property type="status" value="NOT_ANNOTATED_CDS"/>
    <property type="molecule type" value="Genomic_DNA"/>
</dbReference>
<keyword evidence="9" id="KW-1185">Reference proteome</keyword>
<protein>
    <submittedName>
        <fullName evidence="7 8">Cyclin A3, putative</fullName>
    </submittedName>
</protein>
<gene>
    <name evidence="7" type="ORF">IscW_ISCW011019</name>
</gene>
<dbReference type="InterPro" id="IPR036915">
    <property type="entry name" value="Cyclin-like_sf"/>
</dbReference>
<proteinExistence type="inferred from homology"/>
<dbReference type="InterPro" id="IPR046965">
    <property type="entry name" value="Cyclin_A/B-like"/>
</dbReference>
<reference evidence="8" key="2">
    <citation type="submission" date="2020-05" db="UniProtKB">
        <authorList>
            <consortium name="EnsemblMetazoa"/>
        </authorList>
    </citation>
    <scope>IDENTIFICATION</scope>
    <source>
        <strain evidence="8">wikel</strain>
    </source>
</reference>
<evidence type="ECO:0000259" key="6">
    <source>
        <dbReference type="SMART" id="SM01332"/>
    </source>
</evidence>
<dbReference type="GO" id="GO:0005634">
    <property type="term" value="C:nucleus"/>
    <property type="evidence" value="ECO:0000318"/>
    <property type="project" value="GO_Central"/>
</dbReference>
<dbReference type="SMART" id="SM01332">
    <property type="entry name" value="Cyclin_C"/>
    <property type="match status" value="1"/>
</dbReference>
<evidence type="ECO:0000313" key="8">
    <source>
        <dbReference type="EnsemblMetazoa" id="ISCW011019-PA"/>
    </source>
</evidence>
<evidence type="ECO:0000256" key="1">
    <source>
        <dbReference type="ARBA" id="ARBA00022618"/>
    </source>
</evidence>
<dbReference type="OrthoDB" id="285802at2759"/>
<name>B7Q8W8_IXOSC</name>
<dbReference type="InterPro" id="IPR039361">
    <property type="entry name" value="Cyclin"/>
</dbReference>
<dbReference type="InterPro" id="IPR013763">
    <property type="entry name" value="Cyclin-like_dom"/>
</dbReference>
<accession>B7Q8W8</accession>
<comment type="similarity">
    <text evidence="4">Belongs to the cyclin family.</text>
</comment>
<dbReference type="GO" id="GO:0051301">
    <property type="term" value="P:cell division"/>
    <property type="evidence" value="ECO:0007669"/>
    <property type="project" value="UniProtKB-KW"/>
</dbReference>
<dbReference type="FunCoup" id="B7Q8W8">
    <property type="interactions" value="173"/>
</dbReference>
<dbReference type="EMBL" id="DS886522">
    <property type="protein sequence ID" value="EEC15290.1"/>
    <property type="molecule type" value="Genomic_DNA"/>
</dbReference>
<keyword evidence="1" id="KW-0132">Cell division</keyword>
<keyword evidence="3" id="KW-0131">Cell cycle</keyword>
<dbReference type="InterPro" id="IPR004367">
    <property type="entry name" value="Cyclin_C-dom"/>
</dbReference>
<evidence type="ECO:0000256" key="3">
    <source>
        <dbReference type="ARBA" id="ARBA00023306"/>
    </source>
</evidence>
<feature type="domain" description="Cyclin-like" evidence="5">
    <location>
        <begin position="156"/>
        <end position="232"/>
    </location>
</feature>
<dbReference type="STRING" id="6945.B7Q8W8"/>
<keyword evidence="2 4" id="KW-0195">Cyclin</keyword>
<dbReference type="PaxDb" id="6945-B7Q8W8"/>
<feature type="domain" description="Cyclin-like" evidence="5">
    <location>
        <begin position="34"/>
        <end position="120"/>
    </location>
</feature>
<dbReference type="AlphaFoldDB" id="B7Q8W8"/>
<dbReference type="Gene3D" id="1.10.472.10">
    <property type="entry name" value="Cyclin-like"/>
    <property type="match status" value="2"/>
</dbReference>
<dbReference type="GO" id="GO:0000082">
    <property type="term" value="P:G1/S transition of mitotic cell cycle"/>
    <property type="evidence" value="ECO:0000318"/>
    <property type="project" value="GO_Central"/>
</dbReference>
<dbReference type="Pfam" id="PF00134">
    <property type="entry name" value="Cyclin_N"/>
    <property type="match status" value="1"/>
</dbReference>
<dbReference type="GO" id="GO:0005737">
    <property type="term" value="C:cytoplasm"/>
    <property type="evidence" value="ECO:0000318"/>
    <property type="project" value="GO_Central"/>
</dbReference>
<evidence type="ECO:0000313" key="7">
    <source>
        <dbReference type="EMBL" id="EEC15290.1"/>
    </source>
</evidence>
<dbReference type="EnsemblMetazoa" id="ISCW011019-RA">
    <property type="protein sequence ID" value="ISCW011019-PA"/>
    <property type="gene ID" value="ISCW011019"/>
</dbReference>
<dbReference type="Proteomes" id="UP000001555">
    <property type="component" value="Unassembled WGS sequence"/>
</dbReference>
<dbReference type="SUPFAM" id="SSF47954">
    <property type="entry name" value="Cyclin-like"/>
    <property type="match status" value="2"/>
</dbReference>
<dbReference type="GO" id="GO:0016538">
    <property type="term" value="F:cyclin-dependent protein serine/threonine kinase regulator activity"/>
    <property type="evidence" value="ECO:0000318"/>
    <property type="project" value="GO_Central"/>
</dbReference>
<evidence type="ECO:0000256" key="4">
    <source>
        <dbReference type="RuleBase" id="RU000383"/>
    </source>
</evidence>
<dbReference type="CDD" id="cd20529">
    <property type="entry name" value="CYCLIN_CCNJ-like_rpt2"/>
    <property type="match status" value="1"/>
</dbReference>
<evidence type="ECO:0000313" key="9">
    <source>
        <dbReference type="Proteomes" id="UP000001555"/>
    </source>
</evidence>
<dbReference type="EMBL" id="ABJB010668786">
    <property type="status" value="NOT_ANNOTATED_CDS"/>
    <property type="molecule type" value="Genomic_DNA"/>
</dbReference>
<sequence>YASDIYSYLRVRERRRMEYRGQSPQLHCRRDLVRFIGEMCDKMHLCVAVHHLATHLLDFFMDEHDIELHQLEMLSLACLVVAAKAEGVDPLIPSNGEIVRLMHNAFTSTHLACMEMSVLVFFDWEVHHPTIATFLDFFALLAMFPSDMARCRDSPAQLLNLESSLKNYLSYFLDTALKDYSFIKMPASMVAAACVACSRMCLHLQPLWSPMLENVSKYKLEQLTPCIGRLLT</sequence>
<dbReference type="InterPro" id="IPR006671">
    <property type="entry name" value="Cyclin_N"/>
</dbReference>